<evidence type="ECO:0000313" key="1">
    <source>
        <dbReference type="EMBL" id="EGO00165.1"/>
    </source>
</evidence>
<gene>
    <name evidence="1" type="ORF">SERLA73DRAFT_167981</name>
</gene>
<evidence type="ECO:0000313" key="2">
    <source>
        <dbReference type="Proteomes" id="UP000008063"/>
    </source>
</evidence>
<organism evidence="2">
    <name type="scientific">Serpula lacrymans var. lacrymans (strain S7.3)</name>
    <name type="common">Dry rot fungus</name>
    <dbReference type="NCBI Taxonomy" id="936435"/>
    <lineage>
        <taxon>Eukaryota</taxon>
        <taxon>Fungi</taxon>
        <taxon>Dikarya</taxon>
        <taxon>Basidiomycota</taxon>
        <taxon>Agaricomycotina</taxon>
        <taxon>Agaricomycetes</taxon>
        <taxon>Agaricomycetidae</taxon>
        <taxon>Boletales</taxon>
        <taxon>Coniophorineae</taxon>
        <taxon>Serpulaceae</taxon>
        <taxon>Serpula</taxon>
    </lineage>
</organism>
<name>F8PVF5_SERL3</name>
<feature type="non-terminal residue" evidence="1">
    <location>
        <position position="91"/>
    </location>
</feature>
<keyword evidence="2" id="KW-1185">Reference proteome</keyword>
<accession>F8PVF5</accession>
<sequence>MVFPHKAIPLPFGFRRSTSCKDSTSCYPRDLDISDLGAQAINLRTIIISFNGWTLVSHTIIPSHTRSNTLWSVKLQVTHHTEDLWCTICAS</sequence>
<proteinExistence type="predicted"/>
<protein>
    <submittedName>
        <fullName evidence="1">Uncharacterized protein</fullName>
    </submittedName>
</protein>
<dbReference type="Proteomes" id="UP000008063">
    <property type="component" value="Unassembled WGS sequence"/>
</dbReference>
<dbReference type="InParanoid" id="F8PVF5"/>
<dbReference type="EMBL" id="GL945479">
    <property type="protein sequence ID" value="EGO00165.1"/>
    <property type="molecule type" value="Genomic_DNA"/>
</dbReference>
<dbReference type="AlphaFoldDB" id="F8PVF5"/>
<reference evidence="2" key="1">
    <citation type="journal article" date="2011" name="Science">
        <title>The plant cell wall-decomposing machinery underlies the functional diversity of forest fungi.</title>
        <authorList>
            <person name="Eastwood D.C."/>
            <person name="Floudas D."/>
            <person name="Binder M."/>
            <person name="Majcherczyk A."/>
            <person name="Schneider P."/>
            <person name="Aerts A."/>
            <person name="Asiegbu F.O."/>
            <person name="Baker S.E."/>
            <person name="Barry K."/>
            <person name="Bendiksby M."/>
            <person name="Blumentritt M."/>
            <person name="Coutinho P.M."/>
            <person name="Cullen D."/>
            <person name="de Vries R.P."/>
            <person name="Gathman A."/>
            <person name="Goodell B."/>
            <person name="Henrissat B."/>
            <person name="Ihrmark K."/>
            <person name="Kauserud H."/>
            <person name="Kohler A."/>
            <person name="LaButti K."/>
            <person name="Lapidus A."/>
            <person name="Lavin J.L."/>
            <person name="Lee Y.-H."/>
            <person name="Lindquist E."/>
            <person name="Lilly W."/>
            <person name="Lucas S."/>
            <person name="Morin E."/>
            <person name="Murat C."/>
            <person name="Oguiza J.A."/>
            <person name="Park J."/>
            <person name="Pisabarro A.G."/>
            <person name="Riley R."/>
            <person name="Rosling A."/>
            <person name="Salamov A."/>
            <person name="Schmidt O."/>
            <person name="Schmutz J."/>
            <person name="Skrede I."/>
            <person name="Stenlid J."/>
            <person name="Wiebenga A."/>
            <person name="Xie X."/>
            <person name="Kuees U."/>
            <person name="Hibbett D.S."/>
            <person name="Hoffmeister D."/>
            <person name="Hoegberg N."/>
            <person name="Martin F."/>
            <person name="Grigoriev I.V."/>
            <person name="Watkinson S.C."/>
        </authorList>
    </citation>
    <scope>NUCLEOTIDE SEQUENCE [LARGE SCALE GENOMIC DNA]</scope>
    <source>
        <strain evidence="2">strain S7.3</strain>
    </source>
</reference>
<dbReference type="HOGENOM" id="CLU_2433007_0_0_1"/>